<protein>
    <submittedName>
        <fullName evidence="1">Uncharacterized protein</fullName>
    </submittedName>
</protein>
<name>A0ABS8DYB9_9ACTN</name>
<reference evidence="1 2" key="1">
    <citation type="submission" date="2021-08" db="EMBL/GenBank/DDBJ databases">
        <title>Genomic Architecture of Streptomyces flavotricini NGL1 and Streptomyces erythrochromogenes HMS4 With Differential Plant Beneficial attributes and laccase production capabilities.</title>
        <authorList>
            <person name="Salwan R."/>
            <person name="Kaur R."/>
            <person name="Sharma V."/>
        </authorList>
    </citation>
    <scope>NUCLEOTIDE SEQUENCE [LARGE SCALE GENOMIC DNA]</scope>
    <source>
        <strain evidence="1 2">NGL1</strain>
    </source>
</reference>
<keyword evidence="2" id="KW-1185">Reference proteome</keyword>
<sequence length="234" mass="24889">MVGFKWSPDSGGCFVIEQAYVQAGDKPTPALKDIRDRIAKAVDATEGSTGLKRLACWLQMPVDSAFGKMMDSNCQGRAKEVGALLSPGKDGLFTPADLGSVLSASAAWTGIDTALKAERAVYVNGPAEHVGGVKSKFTSGFHVIVFLAVGKDTDDRVYYLGLDPDVSATTESRAAWKALVAGEPETKPEEFTAAKSLGVVKSMILGDEEGGFGPLVRKYYVDTTAKFPKINRFG</sequence>
<organism evidence="1 2">
    <name type="scientific">Streptomyces flavotricini</name>
    <dbReference type="NCBI Taxonomy" id="66888"/>
    <lineage>
        <taxon>Bacteria</taxon>
        <taxon>Bacillati</taxon>
        <taxon>Actinomycetota</taxon>
        <taxon>Actinomycetes</taxon>
        <taxon>Kitasatosporales</taxon>
        <taxon>Streptomycetaceae</taxon>
        <taxon>Streptomyces</taxon>
    </lineage>
</organism>
<dbReference type="Proteomes" id="UP001520654">
    <property type="component" value="Unassembled WGS sequence"/>
</dbReference>
<dbReference type="RefSeq" id="WP_229334006.1">
    <property type="nucleotide sequence ID" value="NZ_JAINUL010000001.1"/>
</dbReference>
<accession>A0ABS8DYB9</accession>
<evidence type="ECO:0000313" key="1">
    <source>
        <dbReference type="EMBL" id="MCC0093352.1"/>
    </source>
</evidence>
<comment type="caution">
    <text evidence="1">The sequence shown here is derived from an EMBL/GenBank/DDBJ whole genome shotgun (WGS) entry which is preliminary data.</text>
</comment>
<gene>
    <name evidence="1" type="ORF">K7B10_00750</name>
</gene>
<evidence type="ECO:0000313" key="2">
    <source>
        <dbReference type="Proteomes" id="UP001520654"/>
    </source>
</evidence>
<proteinExistence type="predicted"/>
<dbReference type="EMBL" id="JAINUL010000001">
    <property type="protein sequence ID" value="MCC0093352.1"/>
    <property type="molecule type" value="Genomic_DNA"/>
</dbReference>